<sequence>MAEAYQEVEKRITEACDSIKGQKKPNFACLARDFNVPKFKVLNNYIIRYGGDTSDKRSFFRNIAQAREDAFQGSKFVNHLKIAEFGLLILINENKTPPLEVSSPLDSPSRTPRSTQRSINKIYKYLDSENKITPGFQRRIKRALTRSIATSNLLPVQRELTTAIGYKEQREQPKTRQQISSTGALESRHAKRKIKDRAAQERLTQARREKKQADKQAEQQLKNEEELAKKRSGEILPPDNPVDLLFWYDTVGDPV</sequence>
<dbReference type="AlphaFoldDB" id="A0A5M9N1Q1"/>
<dbReference type="VEuPathDB" id="FungiDB:EYZ11_010186"/>
<name>A0A5M9N1Q1_9EURO</name>
<dbReference type="EMBL" id="QUQM01000001">
    <property type="protein sequence ID" value="KAA8651083.1"/>
    <property type="molecule type" value="Genomic_DNA"/>
</dbReference>
<gene>
    <name evidence="2" type="ORF">ATNIH1004_003776</name>
</gene>
<reference evidence="2 3" key="1">
    <citation type="submission" date="2019-08" db="EMBL/GenBank/DDBJ databases">
        <title>The genome sequence of a newly discovered highly antifungal drug resistant Aspergillus species, Aspergillus tanneri NIH 1004.</title>
        <authorList>
            <person name="Mounaud S."/>
            <person name="Singh I."/>
            <person name="Joardar V."/>
            <person name="Pakala S."/>
            <person name="Pakala S."/>
            <person name="Venepally P."/>
            <person name="Chung J.K."/>
            <person name="Losada L."/>
            <person name="Nierman W.C."/>
        </authorList>
    </citation>
    <scope>NUCLEOTIDE SEQUENCE [LARGE SCALE GENOMIC DNA]</scope>
    <source>
        <strain evidence="2 3">NIH1004</strain>
    </source>
</reference>
<proteinExistence type="predicted"/>
<evidence type="ECO:0000313" key="2">
    <source>
        <dbReference type="EMBL" id="KAA8651083.1"/>
    </source>
</evidence>
<comment type="caution">
    <text evidence="2">The sequence shown here is derived from an EMBL/GenBank/DDBJ whole genome shotgun (WGS) entry which is preliminary data.</text>
</comment>
<feature type="compositionally biased region" description="Polar residues" evidence="1">
    <location>
        <begin position="175"/>
        <end position="184"/>
    </location>
</feature>
<feature type="compositionally biased region" description="Basic and acidic residues" evidence="1">
    <location>
        <begin position="196"/>
        <end position="233"/>
    </location>
</feature>
<feature type="region of interest" description="Disordered" evidence="1">
    <location>
        <begin position="99"/>
        <end position="118"/>
    </location>
</feature>
<dbReference type="VEuPathDB" id="FungiDB:EYZ11_010178"/>
<organism evidence="2 3">
    <name type="scientific">Aspergillus tanneri</name>
    <dbReference type="NCBI Taxonomy" id="1220188"/>
    <lineage>
        <taxon>Eukaryota</taxon>
        <taxon>Fungi</taxon>
        <taxon>Dikarya</taxon>
        <taxon>Ascomycota</taxon>
        <taxon>Pezizomycotina</taxon>
        <taxon>Eurotiomycetes</taxon>
        <taxon>Eurotiomycetidae</taxon>
        <taxon>Eurotiales</taxon>
        <taxon>Aspergillaceae</taxon>
        <taxon>Aspergillus</taxon>
        <taxon>Aspergillus subgen. Circumdati</taxon>
    </lineage>
</organism>
<accession>A0A5M9N1Q1</accession>
<feature type="region of interest" description="Disordered" evidence="1">
    <location>
        <begin position="164"/>
        <end position="243"/>
    </location>
</feature>
<protein>
    <submittedName>
        <fullName evidence="2">Uncharacterized protein</fullName>
    </submittedName>
</protein>
<dbReference type="GeneID" id="54326478"/>
<evidence type="ECO:0000256" key="1">
    <source>
        <dbReference type="SAM" id="MobiDB-lite"/>
    </source>
</evidence>
<dbReference type="Proteomes" id="UP000324241">
    <property type="component" value="Unassembled WGS sequence"/>
</dbReference>
<dbReference type="OrthoDB" id="4324149at2759"/>
<feature type="compositionally biased region" description="Low complexity" evidence="1">
    <location>
        <begin position="107"/>
        <end position="118"/>
    </location>
</feature>
<dbReference type="RefSeq" id="XP_033430444.1">
    <property type="nucleotide sequence ID" value="XM_033568449.1"/>
</dbReference>
<evidence type="ECO:0000313" key="3">
    <source>
        <dbReference type="Proteomes" id="UP000324241"/>
    </source>
</evidence>